<accession>A0A0A9B7U0</accession>
<evidence type="ECO:0000313" key="1">
    <source>
        <dbReference type="EMBL" id="JAD60044.1"/>
    </source>
</evidence>
<reference evidence="1" key="1">
    <citation type="submission" date="2014-09" db="EMBL/GenBank/DDBJ databases">
        <authorList>
            <person name="Magalhaes I.L.F."/>
            <person name="Oliveira U."/>
            <person name="Santos F.R."/>
            <person name="Vidigal T.H.D.A."/>
            <person name="Brescovit A.D."/>
            <person name="Santos A.J."/>
        </authorList>
    </citation>
    <scope>NUCLEOTIDE SEQUENCE</scope>
    <source>
        <tissue evidence="1">Shoot tissue taken approximately 20 cm above the soil surface</tissue>
    </source>
</reference>
<reference evidence="1" key="2">
    <citation type="journal article" date="2015" name="Data Brief">
        <title>Shoot transcriptome of the giant reed, Arundo donax.</title>
        <authorList>
            <person name="Barrero R.A."/>
            <person name="Guerrero F.D."/>
            <person name="Moolhuijzen P."/>
            <person name="Goolsby J.A."/>
            <person name="Tidwell J."/>
            <person name="Bellgard S.E."/>
            <person name="Bellgard M.I."/>
        </authorList>
    </citation>
    <scope>NUCLEOTIDE SEQUENCE</scope>
    <source>
        <tissue evidence="1">Shoot tissue taken approximately 20 cm above the soil surface</tissue>
    </source>
</reference>
<protein>
    <submittedName>
        <fullName evidence="1">Uncharacterized protein</fullName>
    </submittedName>
</protein>
<sequence>MCMYLLVPRIWDGMSTHVEHGT</sequence>
<name>A0A0A9B7U0_ARUDO</name>
<proteinExistence type="predicted"/>
<organism evidence="1">
    <name type="scientific">Arundo donax</name>
    <name type="common">Giant reed</name>
    <name type="synonym">Donax arundinaceus</name>
    <dbReference type="NCBI Taxonomy" id="35708"/>
    <lineage>
        <taxon>Eukaryota</taxon>
        <taxon>Viridiplantae</taxon>
        <taxon>Streptophyta</taxon>
        <taxon>Embryophyta</taxon>
        <taxon>Tracheophyta</taxon>
        <taxon>Spermatophyta</taxon>
        <taxon>Magnoliopsida</taxon>
        <taxon>Liliopsida</taxon>
        <taxon>Poales</taxon>
        <taxon>Poaceae</taxon>
        <taxon>PACMAD clade</taxon>
        <taxon>Arundinoideae</taxon>
        <taxon>Arundineae</taxon>
        <taxon>Arundo</taxon>
    </lineage>
</organism>
<dbReference type="AlphaFoldDB" id="A0A0A9B7U0"/>
<dbReference type="EMBL" id="GBRH01237851">
    <property type="protein sequence ID" value="JAD60044.1"/>
    <property type="molecule type" value="Transcribed_RNA"/>
</dbReference>